<dbReference type="SMART" id="SM00347">
    <property type="entry name" value="HTH_MARR"/>
    <property type="match status" value="1"/>
</dbReference>
<dbReference type="InterPro" id="IPR019888">
    <property type="entry name" value="Tscrpt_reg_AsnC-like"/>
</dbReference>
<dbReference type="GO" id="GO:0003700">
    <property type="term" value="F:DNA-binding transcription factor activity"/>
    <property type="evidence" value="ECO:0007669"/>
    <property type="project" value="InterPro"/>
</dbReference>
<proteinExistence type="predicted"/>
<protein>
    <submittedName>
        <fullName evidence="5">MarR family transcriptional regulator</fullName>
    </submittedName>
</protein>
<evidence type="ECO:0000256" key="2">
    <source>
        <dbReference type="ARBA" id="ARBA00023125"/>
    </source>
</evidence>
<evidence type="ECO:0000259" key="4">
    <source>
        <dbReference type="PROSITE" id="PS50995"/>
    </source>
</evidence>
<dbReference type="RefSeq" id="WP_132277869.1">
    <property type="nucleotide sequence ID" value="NZ_JAOBST010000004.1"/>
</dbReference>
<dbReference type="InterPro" id="IPR012318">
    <property type="entry name" value="HTH_CRP"/>
</dbReference>
<dbReference type="InterPro" id="IPR000835">
    <property type="entry name" value="HTH_MarR-typ"/>
</dbReference>
<keyword evidence="6" id="KW-1185">Reference proteome</keyword>
<organism evidence="5 6">
    <name type="scientific">Extibacter muris</name>
    <dbReference type="NCBI Taxonomy" id="1796622"/>
    <lineage>
        <taxon>Bacteria</taxon>
        <taxon>Bacillati</taxon>
        <taxon>Bacillota</taxon>
        <taxon>Clostridia</taxon>
        <taxon>Lachnospirales</taxon>
        <taxon>Lachnospiraceae</taxon>
        <taxon>Extibacter</taxon>
    </lineage>
</organism>
<dbReference type="Proteomes" id="UP000295710">
    <property type="component" value="Unassembled WGS sequence"/>
</dbReference>
<dbReference type="GO" id="GO:0043565">
    <property type="term" value="F:sequence-specific DNA binding"/>
    <property type="evidence" value="ECO:0007669"/>
    <property type="project" value="InterPro"/>
</dbReference>
<evidence type="ECO:0000256" key="1">
    <source>
        <dbReference type="ARBA" id="ARBA00023015"/>
    </source>
</evidence>
<name>A0A4R4FF99_9FIRM</name>
<dbReference type="InterPro" id="IPR011991">
    <property type="entry name" value="ArsR-like_HTH"/>
</dbReference>
<evidence type="ECO:0000313" key="5">
    <source>
        <dbReference type="EMBL" id="TDA21489.1"/>
    </source>
</evidence>
<reference evidence="5 6" key="1">
    <citation type="journal article" date="2016" name="Nat. Microbiol.">
        <title>The Mouse Intestinal Bacterial Collection (miBC) provides host-specific insight into cultured diversity and functional potential of the gut microbiota.</title>
        <authorList>
            <person name="Lagkouvardos I."/>
            <person name="Pukall R."/>
            <person name="Abt B."/>
            <person name="Foesel B.U."/>
            <person name="Meier-Kolthoff J.P."/>
            <person name="Kumar N."/>
            <person name="Bresciani A."/>
            <person name="Martinez I."/>
            <person name="Just S."/>
            <person name="Ziegler C."/>
            <person name="Brugiroux S."/>
            <person name="Garzetti D."/>
            <person name="Wenning M."/>
            <person name="Bui T.P."/>
            <person name="Wang J."/>
            <person name="Hugenholtz F."/>
            <person name="Plugge C.M."/>
            <person name="Peterson D.A."/>
            <person name="Hornef M.W."/>
            <person name="Baines J.F."/>
            <person name="Smidt H."/>
            <person name="Walter J."/>
            <person name="Kristiansen K."/>
            <person name="Nielsen H.B."/>
            <person name="Haller D."/>
            <person name="Overmann J."/>
            <person name="Stecher B."/>
            <person name="Clavel T."/>
        </authorList>
    </citation>
    <scope>NUCLEOTIDE SEQUENCE [LARGE SCALE GENOMIC DNA]</scope>
    <source>
        <strain evidence="5 6">DSM 28560</strain>
    </source>
</reference>
<dbReference type="Gene3D" id="1.10.10.10">
    <property type="entry name" value="Winged helix-like DNA-binding domain superfamily/Winged helix DNA-binding domain"/>
    <property type="match status" value="1"/>
</dbReference>
<sequence length="167" mass="19590">MNTHKDDVPVFVILHRLIHMSKYQAYKRLDDFDLKPSQAGILFVLSCNGKLSQRELAERIGITPPSMTVALRKMETRGYIEKEPDEKDQRIIRILLTEKGESCVEDIRTVMDEMEAVLYQNMTQEEKMLLRRLLLQMQENLLDSKEFRGLEMALIMERTCPAMKDRI</sequence>
<dbReference type="PANTHER" id="PTHR42756">
    <property type="entry name" value="TRANSCRIPTIONAL REGULATOR, MARR"/>
    <property type="match status" value="1"/>
</dbReference>
<comment type="caution">
    <text evidence="5">The sequence shown here is derived from an EMBL/GenBank/DDBJ whole genome shotgun (WGS) entry which is preliminary data.</text>
</comment>
<keyword evidence="1" id="KW-0805">Transcription regulation</keyword>
<dbReference type="PANTHER" id="PTHR42756:SF1">
    <property type="entry name" value="TRANSCRIPTIONAL REPRESSOR OF EMRAB OPERON"/>
    <property type="match status" value="1"/>
</dbReference>
<gene>
    <name evidence="5" type="ORF">E1963_10795</name>
</gene>
<keyword evidence="2" id="KW-0238">DNA-binding</keyword>
<evidence type="ECO:0000256" key="3">
    <source>
        <dbReference type="ARBA" id="ARBA00023163"/>
    </source>
</evidence>
<feature type="domain" description="HTH marR-type" evidence="4">
    <location>
        <begin position="7"/>
        <end position="139"/>
    </location>
</feature>
<dbReference type="SUPFAM" id="SSF46785">
    <property type="entry name" value="Winged helix' DNA-binding domain"/>
    <property type="match status" value="1"/>
</dbReference>
<dbReference type="PROSITE" id="PS50995">
    <property type="entry name" value="HTH_MARR_2"/>
    <property type="match status" value="1"/>
</dbReference>
<dbReference type="CDD" id="cd00090">
    <property type="entry name" value="HTH_ARSR"/>
    <property type="match status" value="1"/>
</dbReference>
<dbReference type="Pfam" id="PF12802">
    <property type="entry name" value="MarR_2"/>
    <property type="match status" value="1"/>
</dbReference>
<dbReference type="InterPro" id="IPR036390">
    <property type="entry name" value="WH_DNA-bd_sf"/>
</dbReference>
<evidence type="ECO:0000313" key="6">
    <source>
        <dbReference type="Proteomes" id="UP000295710"/>
    </source>
</evidence>
<dbReference type="PRINTS" id="PR00033">
    <property type="entry name" value="HTHASNC"/>
</dbReference>
<dbReference type="AlphaFoldDB" id="A0A4R4FF99"/>
<dbReference type="InterPro" id="IPR036388">
    <property type="entry name" value="WH-like_DNA-bd_sf"/>
</dbReference>
<dbReference type="EMBL" id="SMMX01000008">
    <property type="protein sequence ID" value="TDA21489.1"/>
    <property type="molecule type" value="Genomic_DNA"/>
</dbReference>
<dbReference type="InterPro" id="IPR000485">
    <property type="entry name" value="AsnC-type_HTH_dom"/>
</dbReference>
<dbReference type="PRINTS" id="PR00598">
    <property type="entry name" value="HTHMARR"/>
</dbReference>
<dbReference type="SMART" id="SM00344">
    <property type="entry name" value="HTH_ASNC"/>
    <property type="match status" value="1"/>
</dbReference>
<dbReference type="SMART" id="SM00419">
    <property type="entry name" value="HTH_CRP"/>
    <property type="match status" value="1"/>
</dbReference>
<keyword evidence="3" id="KW-0804">Transcription</keyword>
<accession>A0A4R4FF99</accession>